<dbReference type="NCBIfam" id="NF038324">
    <property type="entry name" value="DrmB_fam"/>
    <property type="match status" value="1"/>
</dbReference>
<comment type="caution">
    <text evidence="2">The sequence shown here is derived from an EMBL/GenBank/DDBJ whole genome shotgun (WGS) entry which is preliminary data.</text>
</comment>
<gene>
    <name evidence="2" type="ORF">K1F36_13820</name>
</gene>
<dbReference type="InterPro" id="IPR018973">
    <property type="entry name" value="MZB"/>
</dbReference>
<evidence type="ECO:0000313" key="2">
    <source>
        <dbReference type="EMBL" id="MBW8200904.1"/>
    </source>
</evidence>
<reference evidence="2 3" key="1">
    <citation type="submission" date="2021-08" db="EMBL/GenBank/DDBJ databases">
        <title>Muricauda profundi sp. nov., a marine bacterium isolated from deep seawater of the Mariana Trench.</title>
        <authorList>
            <person name="Wei Y."/>
        </authorList>
    </citation>
    <scope>NUCLEOTIDE SEQUENCE [LARGE SCALE GENOMIC DNA]</scope>
    <source>
        <strain evidence="2 3">W52</strain>
    </source>
</reference>
<name>A0ABS7ETH0_9FLAO</name>
<evidence type="ECO:0000259" key="1">
    <source>
        <dbReference type="Pfam" id="PF09369"/>
    </source>
</evidence>
<proteinExistence type="predicted"/>
<dbReference type="Pfam" id="PF09369">
    <property type="entry name" value="MZB"/>
    <property type="match status" value="1"/>
</dbReference>
<protein>
    <submittedName>
        <fullName evidence="2">DUF1998 domain-containing protein</fullName>
    </submittedName>
</protein>
<accession>A0ABS7ETH0</accession>
<dbReference type="RefSeq" id="WP_220114351.1">
    <property type="nucleotide sequence ID" value="NZ_JAHZSV010000020.1"/>
</dbReference>
<dbReference type="InterPro" id="IPR047721">
    <property type="entry name" value="DrmB"/>
</dbReference>
<keyword evidence="3" id="KW-1185">Reference proteome</keyword>
<sequence>MAVRRNNTATDNKYVKLQTRKVLSAYGGSGSIIETPFGALMIEDFDKWPFFKPEYKDGEWVVNINGLFHVIDERLLQRLSHKDGFEQLEAFVYVPDNVSSSSRADIPETPENTVSAEFFPKWFYCNKCNRLKKIKEWWDIWQNEKTGATKKDFAPPKCGVCYKNNGKKFAPELEQVRFIMTSPIGRYKEIPWERWNKAEKEANEEDTSSGSIRLDYESLCCDNQDLRYIKSKKFSDMAGININCMNDSCEHKGRQVTLAGMFGLRERVWFSDEEILERHTENKELKVYYKPVIRSSNSVYYPILVTSIFLPTDKGIRTKDLEKIEKWKEKGKDAEFIFDALLEEYSLEVIQKLLDKEDKNEYIPELEYRLYEYNFLVNHKEDKFEDESQNLIFQKEKLKTLIDYGFEQLIGLRRIKMTSVQIGYTRQEPLSSDDFFTEMDATQGLIEKKYTSKWGRMTKYLPAVESFGEGIFISLSNDKIQEWIESSESNGRFKNKIDRLQNNILNHAYRSVNQKFDTENSRGHIIRFLLLHTLSHLLIKELEFLCGYPSTSLNERLFVDDTRMQGVLLYTIAGAEGSYGGLVSQATEERTLRLLKSAIHRATDCASDPICYNTEDGQGVGGLNMAACYSCTLIPENACEEFNSFLDRSLLIDEEYGFFKNLIRL</sequence>
<organism evidence="2 3">
    <name type="scientific">Flagellimonas abyssi</name>
    <dbReference type="NCBI Taxonomy" id="2864871"/>
    <lineage>
        <taxon>Bacteria</taxon>
        <taxon>Pseudomonadati</taxon>
        <taxon>Bacteroidota</taxon>
        <taxon>Flavobacteriia</taxon>
        <taxon>Flavobacteriales</taxon>
        <taxon>Flavobacteriaceae</taxon>
        <taxon>Flagellimonas</taxon>
    </lineage>
</organism>
<evidence type="ECO:0000313" key="3">
    <source>
        <dbReference type="Proteomes" id="UP001196136"/>
    </source>
</evidence>
<dbReference type="Proteomes" id="UP001196136">
    <property type="component" value="Unassembled WGS sequence"/>
</dbReference>
<dbReference type="EMBL" id="JAHZSV010000020">
    <property type="protein sequence ID" value="MBW8200904.1"/>
    <property type="molecule type" value="Genomic_DNA"/>
</dbReference>
<feature type="domain" description="MrfA-like Zn-binding" evidence="1">
    <location>
        <begin position="534"/>
        <end position="632"/>
    </location>
</feature>